<evidence type="ECO:0000256" key="6">
    <source>
        <dbReference type="SAM" id="Phobius"/>
    </source>
</evidence>
<evidence type="ECO:0000259" key="7">
    <source>
        <dbReference type="Pfam" id="PF00892"/>
    </source>
</evidence>
<dbReference type="Pfam" id="PF00892">
    <property type="entry name" value="EamA"/>
    <property type="match status" value="2"/>
</dbReference>
<keyword evidence="4 6" id="KW-1133">Transmembrane helix</keyword>
<reference evidence="9" key="1">
    <citation type="submission" date="2011-11" db="EMBL/GenBank/DDBJ databases">
        <title>Complete sequence of Desulfosporosinus orientis DSM 765.</title>
        <authorList>
            <person name="Lucas S."/>
            <person name="Han J."/>
            <person name="Lapidus A."/>
            <person name="Cheng J.-F."/>
            <person name="Goodwin L."/>
            <person name="Pitluck S."/>
            <person name="Peters L."/>
            <person name="Ovchinnikova G."/>
            <person name="Teshima H."/>
            <person name="Detter J.C."/>
            <person name="Han C."/>
            <person name="Tapia R."/>
            <person name="Land M."/>
            <person name="Hauser L."/>
            <person name="Kyrpides N."/>
            <person name="Ivanova N."/>
            <person name="Pagani I."/>
            <person name="Pester M."/>
            <person name="Spring S."/>
            <person name="Ollivier B."/>
            <person name="Rattei T."/>
            <person name="Klenk H.-P."/>
            <person name="Wagner M."/>
            <person name="Loy A."/>
            <person name="Woyke T."/>
        </authorList>
    </citation>
    <scope>NUCLEOTIDE SEQUENCE [LARGE SCALE GENOMIC DNA]</scope>
    <source>
        <strain evidence="9">ATCC 19365 / DSM 765 / NCIMB 8382 / VKM B-1628</strain>
    </source>
</reference>
<evidence type="ECO:0000313" key="8">
    <source>
        <dbReference type="EMBL" id="AET69236.1"/>
    </source>
</evidence>
<dbReference type="STRING" id="768706.Desor_3774"/>
<feature type="transmembrane region" description="Helical" evidence="6">
    <location>
        <begin position="91"/>
        <end position="111"/>
    </location>
</feature>
<evidence type="ECO:0000256" key="2">
    <source>
        <dbReference type="ARBA" id="ARBA00007362"/>
    </source>
</evidence>
<dbReference type="GO" id="GO:0016020">
    <property type="term" value="C:membrane"/>
    <property type="evidence" value="ECO:0007669"/>
    <property type="project" value="UniProtKB-SubCell"/>
</dbReference>
<evidence type="ECO:0000313" key="9">
    <source>
        <dbReference type="Proteomes" id="UP000006346"/>
    </source>
</evidence>
<comment type="similarity">
    <text evidence="2">Belongs to the EamA transporter family.</text>
</comment>
<organism evidence="8 9">
    <name type="scientific">Desulfosporosinus orientis (strain ATCC 19365 / DSM 765 / NCIMB 8382 / VKM B-1628 / Singapore I)</name>
    <name type="common">Desulfotomaculum orientis</name>
    <dbReference type="NCBI Taxonomy" id="768706"/>
    <lineage>
        <taxon>Bacteria</taxon>
        <taxon>Bacillati</taxon>
        <taxon>Bacillota</taxon>
        <taxon>Clostridia</taxon>
        <taxon>Eubacteriales</taxon>
        <taxon>Desulfitobacteriaceae</taxon>
        <taxon>Desulfosporosinus</taxon>
    </lineage>
</organism>
<dbReference type="EMBL" id="CP003108">
    <property type="protein sequence ID" value="AET69236.1"/>
    <property type="molecule type" value="Genomic_DNA"/>
</dbReference>
<dbReference type="OrthoDB" id="9804865at2"/>
<evidence type="ECO:0000256" key="3">
    <source>
        <dbReference type="ARBA" id="ARBA00022692"/>
    </source>
</evidence>
<protein>
    <submittedName>
        <fullName evidence="8">Putative permease, DMT superfamily</fullName>
    </submittedName>
</protein>
<evidence type="ECO:0000256" key="5">
    <source>
        <dbReference type="ARBA" id="ARBA00023136"/>
    </source>
</evidence>
<dbReference type="PANTHER" id="PTHR32322:SF2">
    <property type="entry name" value="EAMA DOMAIN-CONTAINING PROTEIN"/>
    <property type="match status" value="1"/>
</dbReference>
<sequence length="309" mass="33788">MTRTESNIILFSITLCWASSYIFSKNIPASMSPFAYLTMTTGVASIIVGIVFFKKLKEFDLKTLQRSLVIAAIICVNLIFERIGITRIPASTASFISSLTIVFVPLLLLLFKQRPSRNNLVGITLILTGLVFTSGIKLGASLDYGVLAMAAACFFMAVYIIIVDSFTKKSDPLLLGIGQMFFTAIIGFVLWFIEEPKTFLTLTYTNEILANIFLLAFFAKAYAYIMLMYSQKYASPIAVTVISSTEPVVTLGLALLIPNSFGQTEVLTNGKMVGAVFIIVGAIFAGTNFLNRRKRLDQGIPLANSTHGG</sequence>
<dbReference type="KEGG" id="dor:Desor_3774"/>
<keyword evidence="9" id="KW-1185">Reference proteome</keyword>
<dbReference type="PATRIC" id="fig|768706.3.peg.3813"/>
<dbReference type="InterPro" id="IPR037185">
    <property type="entry name" value="EmrE-like"/>
</dbReference>
<feature type="domain" description="EamA" evidence="7">
    <location>
        <begin position="8"/>
        <end position="134"/>
    </location>
</feature>
<evidence type="ECO:0000256" key="4">
    <source>
        <dbReference type="ARBA" id="ARBA00022989"/>
    </source>
</evidence>
<dbReference type="InterPro" id="IPR050638">
    <property type="entry name" value="AA-Vitamin_Transporters"/>
</dbReference>
<keyword evidence="5 6" id="KW-0472">Membrane</keyword>
<feature type="transmembrane region" description="Helical" evidence="6">
    <location>
        <begin position="34"/>
        <end position="53"/>
    </location>
</feature>
<name>G7W6V4_DESOD</name>
<feature type="transmembrane region" description="Helical" evidence="6">
    <location>
        <begin position="120"/>
        <end position="140"/>
    </location>
</feature>
<feature type="transmembrane region" description="Helical" evidence="6">
    <location>
        <begin position="173"/>
        <end position="193"/>
    </location>
</feature>
<feature type="domain" description="EamA" evidence="7">
    <location>
        <begin position="144"/>
        <end position="285"/>
    </location>
</feature>
<feature type="transmembrane region" description="Helical" evidence="6">
    <location>
        <begin position="208"/>
        <end position="225"/>
    </location>
</feature>
<feature type="transmembrane region" description="Helical" evidence="6">
    <location>
        <begin position="65"/>
        <end position="85"/>
    </location>
</feature>
<dbReference type="SUPFAM" id="SSF103481">
    <property type="entry name" value="Multidrug resistance efflux transporter EmrE"/>
    <property type="match status" value="1"/>
</dbReference>
<dbReference type="PANTHER" id="PTHR32322">
    <property type="entry name" value="INNER MEMBRANE TRANSPORTER"/>
    <property type="match status" value="1"/>
</dbReference>
<comment type="subcellular location">
    <subcellularLocation>
        <location evidence="1">Membrane</location>
        <topology evidence="1">Multi-pass membrane protein</topology>
    </subcellularLocation>
</comment>
<reference evidence="8 9" key="2">
    <citation type="journal article" date="2012" name="J. Bacteriol.">
        <title>Complete genome sequences of Desulfosporosinus orientis DSM765T, Desulfosporosinus youngiae DSM17734T, Desulfosporosinus meridiei DSM13257T, and Desulfosporosinus acidiphilus DSM22704T.</title>
        <authorList>
            <person name="Pester M."/>
            <person name="Brambilla E."/>
            <person name="Alazard D."/>
            <person name="Rattei T."/>
            <person name="Weinmaier T."/>
            <person name="Han J."/>
            <person name="Lucas S."/>
            <person name="Lapidus A."/>
            <person name="Cheng J.F."/>
            <person name="Goodwin L."/>
            <person name="Pitluck S."/>
            <person name="Peters L."/>
            <person name="Ovchinnikova G."/>
            <person name="Teshima H."/>
            <person name="Detter J.C."/>
            <person name="Han C.S."/>
            <person name="Tapia R."/>
            <person name="Land M.L."/>
            <person name="Hauser L."/>
            <person name="Kyrpides N.C."/>
            <person name="Ivanova N.N."/>
            <person name="Pagani I."/>
            <person name="Huntmann M."/>
            <person name="Wei C.L."/>
            <person name="Davenport K.W."/>
            <person name="Daligault H."/>
            <person name="Chain P.S."/>
            <person name="Chen A."/>
            <person name="Mavromatis K."/>
            <person name="Markowitz V."/>
            <person name="Szeto E."/>
            <person name="Mikhailova N."/>
            <person name="Pati A."/>
            <person name="Wagner M."/>
            <person name="Woyke T."/>
            <person name="Ollivier B."/>
            <person name="Klenk H.P."/>
            <person name="Spring S."/>
            <person name="Loy A."/>
        </authorList>
    </citation>
    <scope>NUCLEOTIDE SEQUENCE [LARGE SCALE GENOMIC DNA]</scope>
    <source>
        <strain evidence="9">ATCC 19365 / DSM 765 / NCIMB 8382 / VKM B-1628</strain>
    </source>
</reference>
<proteinExistence type="inferred from homology"/>
<feature type="transmembrane region" description="Helical" evidence="6">
    <location>
        <begin position="237"/>
        <end position="257"/>
    </location>
</feature>
<gene>
    <name evidence="8" type="ordered locus">Desor_3774</name>
</gene>
<dbReference type="eggNOG" id="COG0697">
    <property type="taxonomic scope" value="Bacteria"/>
</dbReference>
<dbReference type="InterPro" id="IPR000620">
    <property type="entry name" value="EamA_dom"/>
</dbReference>
<evidence type="ECO:0000256" key="1">
    <source>
        <dbReference type="ARBA" id="ARBA00004141"/>
    </source>
</evidence>
<dbReference type="AlphaFoldDB" id="G7W6V4"/>
<accession>G7W6V4</accession>
<dbReference type="HOGENOM" id="CLU_033863_21_3_9"/>
<dbReference type="RefSeq" id="WP_014186044.1">
    <property type="nucleotide sequence ID" value="NC_016584.1"/>
</dbReference>
<dbReference type="Proteomes" id="UP000006346">
    <property type="component" value="Chromosome"/>
</dbReference>
<feature type="transmembrane region" description="Helical" evidence="6">
    <location>
        <begin position="146"/>
        <end position="166"/>
    </location>
</feature>
<keyword evidence="3 6" id="KW-0812">Transmembrane</keyword>
<feature type="transmembrane region" description="Helical" evidence="6">
    <location>
        <begin position="272"/>
        <end position="290"/>
    </location>
</feature>